<evidence type="ECO:0000256" key="2">
    <source>
        <dbReference type="ARBA" id="ARBA00022729"/>
    </source>
</evidence>
<evidence type="ECO:0000256" key="3">
    <source>
        <dbReference type="ARBA" id="ARBA00022801"/>
    </source>
</evidence>
<reference evidence="11 12" key="1">
    <citation type="journal article" date="2008" name="Nature">
        <title>The genome of the model beetle and pest Tribolium castaneum.</title>
        <authorList>
            <consortium name="Tribolium Genome Sequencing Consortium"/>
            <person name="Richards S."/>
            <person name="Gibbs R.A."/>
            <person name="Weinstock G.M."/>
            <person name="Brown S.J."/>
            <person name="Denell R."/>
            <person name="Beeman R.W."/>
            <person name="Gibbs R."/>
            <person name="Beeman R.W."/>
            <person name="Brown S.J."/>
            <person name="Bucher G."/>
            <person name="Friedrich M."/>
            <person name="Grimmelikhuijzen C.J."/>
            <person name="Klingler M."/>
            <person name="Lorenzen M."/>
            <person name="Richards S."/>
            <person name="Roth S."/>
            <person name="Schroder R."/>
            <person name="Tautz D."/>
            <person name="Zdobnov E.M."/>
            <person name="Muzny D."/>
            <person name="Gibbs R.A."/>
            <person name="Weinstock G.M."/>
            <person name="Attaway T."/>
            <person name="Bell S."/>
            <person name="Buhay C.J."/>
            <person name="Chandrabose M.N."/>
            <person name="Chavez D."/>
            <person name="Clerk-Blankenburg K.P."/>
            <person name="Cree A."/>
            <person name="Dao M."/>
            <person name="Davis C."/>
            <person name="Chacko J."/>
            <person name="Dinh H."/>
            <person name="Dugan-Rocha S."/>
            <person name="Fowler G."/>
            <person name="Garner T.T."/>
            <person name="Garnes J."/>
            <person name="Gnirke A."/>
            <person name="Hawes A."/>
            <person name="Hernandez J."/>
            <person name="Hines S."/>
            <person name="Holder M."/>
            <person name="Hume J."/>
            <person name="Jhangiani S.N."/>
            <person name="Joshi V."/>
            <person name="Khan Z.M."/>
            <person name="Jackson L."/>
            <person name="Kovar C."/>
            <person name="Kowis A."/>
            <person name="Lee S."/>
            <person name="Lewis L.R."/>
            <person name="Margolis J."/>
            <person name="Morgan M."/>
            <person name="Nazareth L.V."/>
            <person name="Nguyen N."/>
            <person name="Okwuonu G."/>
            <person name="Parker D."/>
            <person name="Richards S."/>
            <person name="Ruiz S.J."/>
            <person name="Santibanez J."/>
            <person name="Savard J."/>
            <person name="Scherer S.E."/>
            <person name="Schneider B."/>
            <person name="Sodergren E."/>
            <person name="Tautz D."/>
            <person name="Vattahil S."/>
            <person name="Villasana D."/>
            <person name="White C.S."/>
            <person name="Wright R."/>
            <person name="Park Y."/>
            <person name="Beeman R.W."/>
            <person name="Lord J."/>
            <person name="Oppert B."/>
            <person name="Lorenzen M."/>
            <person name="Brown S."/>
            <person name="Wang L."/>
            <person name="Savard J."/>
            <person name="Tautz D."/>
            <person name="Richards S."/>
            <person name="Weinstock G."/>
            <person name="Gibbs R.A."/>
            <person name="Liu Y."/>
            <person name="Worley K."/>
            <person name="Weinstock G."/>
            <person name="Elsik C.G."/>
            <person name="Reese J.T."/>
            <person name="Elhaik E."/>
            <person name="Landan G."/>
            <person name="Graur D."/>
            <person name="Arensburger P."/>
            <person name="Atkinson P."/>
            <person name="Beeman R.W."/>
            <person name="Beidler J."/>
            <person name="Brown S.J."/>
            <person name="Demuth J.P."/>
            <person name="Drury D.W."/>
            <person name="Du Y.Z."/>
            <person name="Fujiwara H."/>
            <person name="Lorenzen M."/>
            <person name="Maselli V."/>
            <person name="Osanai M."/>
            <person name="Park Y."/>
            <person name="Robertson H.M."/>
            <person name="Tu Z."/>
            <person name="Wang J.J."/>
            <person name="Wang S."/>
            <person name="Richards S."/>
            <person name="Song H."/>
            <person name="Zhang L."/>
            <person name="Sodergren E."/>
            <person name="Werner D."/>
            <person name="Stanke M."/>
            <person name="Morgenstern B."/>
            <person name="Solovyev V."/>
            <person name="Kosarev P."/>
            <person name="Brown G."/>
            <person name="Chen H.C."/>
            <person name="Ermolaeva O."/>
            <person name="Hlavina W."/>
            <person name="Kapustin Y."/>
            <person name="Kiryutin B."/>
            <person name="Kitts P."/>
            <person name="Maglott D."/>
            <person name="Pruitt K."/>
            <person name="Sapojnikov V."/>
            <person name="Souvorov A."/>
            <person name="Mackey A.J."/>
            <person name="Waterhouse R.M."/>
            <person name="Wyder S."/>
            <person name="Zdobnov E.M."/>
            <person name="Zdobnov E.M."/>
            <person name="Wyder S."/>
            <person name="Kriventseva E.V."/>
            <person name="Kadowaki T."/>
            <person name="Bork P."/>
            <person name="Aranda M."/>
            <person name="Bao R."/>
            <person name="Beermann A."/>
            <person name="Berns N."/>
            <person name="Bolognesi R."/>
            <person name="Bonneton F."/>
            <person name="Bopp D."/>
            <person name="Brown S.J."/>
            <person name="Bucher G."/>
            <person name="Butts T."/>
            <person name="Chaumot A."/>
            <person name="Denell R.E."/>
            <person name="Ferrier D.E."/>
            <person name="Friedrich M."/>
            <person name="Gordon C.M."/>
            <person name="Jindra M."/>
            <person name="Klingler M."/>
            <person name="Lan Q."/>
            <person name="Lattorff H.M."/>
            <person name="Laudet V."/>
            <person name="von Levetsow C."/>
            <person name="Liu Z."/>
            <person name="Lutz R."/>
            <person name="Lynch J.A."/>
            <person name="da Fonseca R.N."/>
            <person name="Posnien N."/>
            <person name="Reuter R."/>
            <person name="Roth S."/>
            <person name="Savard J."/>
            <person name="Schinko J.B."/>
            <person name="Schmitt C."/>
            <person name="Schoppmeier M."/>
            <person name="Schroder R."/>
            <person name="Shippy T.D."/>
            <person name="Simonnet F."/>
            <person name="Marques-Souza H."/>
            <person name="Tautz D."/>
            <person name="Tomoyasu Y."/>
            <person name="Trauner J."/>
            <person name="Van der Zee M."/>
            <person name="Vervoort M."/>
            <person name="Wittkopp N."/>
            <person name="Wimmer E.A."/>
            <person name="Yang X."/>
            <person name="Jones A.K."/>
            <person name="Sattelle D.B."/>
            <person name="Ebert P.R."/>
            <person name="Nelson D."/>
            <person name="Scott J.G."/>
            <person name="Beeman R.W."/>
            <person name="Muthukrishnan S."/>
            <person name="Kramer K.J."/>
            <person name="Arakane Y."/>
            <person name="Beeman R.W."/>
            <person name="Zhu Q."/>
            <person name="Hogenkamp D."/>
            <person name="Dixit R."/>
            <person name="Oppert B."/>
            <person name="Jiang H."/>
            <person name="Zou Z."/>
            <person name="Marshall J."/>
            <person name="Elpidina E."/>
            <person name="Vinokurov K."/>
            <person name="Oppert C."/>
            <person name="Zou Z."/>
            <person name="Evans J."/>
            <person name="Lu Z."/>
            <person name="Zhao P."/>
            <person name="Sumathipala N."/>
            <person name="Altincicek B."/>
            <person name="Vilcinskas A."/>
            <person name="Williams M."/>
            <person name="Hultmark D."/>
            <person name="Hetru C."/>
            <person name="Jiang H."/>
            <person name="Grimmelikhuijzen C.J."/>
            <person name="Hauser F."/>
            <person name="Cazzamali G."/>
            <person name="Williamson M."/>
            <person name="Park Y."/>
            <person name="Li B."/>
            <person name="Tanaka Y."/>
            <person name="Predel R."/>
            <person name="Neupert S."/>
            <person name="Schachtner J."/>
            <person name="Verleyen P."/>
            <person name="Raible F."/>
            <person name="Bork P."/>
            <person name="Friedrich M."/>
            <person name="Walden K.K."/>
            <person name="Robertson H.M."/>
            <person name="Angeli S."/>
            <person name="Foret S."/>
            <person name="Bucher G."/>
            <person name="Schuetz S."/>
            <person name="Maleszka R."/>
            <person name="Wimmer E.A."/>
            <person name="Beeman R.W."/>
            <person name="Lorenzen M."/>
            <person name="Tomoyasu Y."/>
            <person name="Miller S.C."/>
            <person name="Grossmann D."/>
            <person name="Bucher G."/>
        </authorList>
    </citation>
    <scope>NUCLEOTIDE SEQUENCE [LARGE SCALE GENOMIC DNA]</scope>
    <source>
        <strain evidence="11 12">Georgia GA2</strain>
    </source>
</reference>
<dbReference type="HOGENOM" id="CLU_010974_0_0_1"/>
<accession>D6X0Z6</accession>
<dbReference type="Gene3D" id="3.40.50.1820">
    <property type="entry name" value="alpha/beta hydrolase"/>
    <property type="match status" value="1"/>
</dbReference>
<organism evidence="11 12">
    <name type="scientific">Tribolium castaneum</name>
    <name type="common">Red flour beetle</name>
    <dbReference type="NCBI Taxonomy" id="7070"/>
    <lineage>
        <taxon>Eukaryota</taxon>
        <taxon>Metazoa</taxon>
        <taxon>Ecdysozoa</taxon>
        <taxon>Arthropoda</taxon>
        <taxon>Hexapoda</taxon>
        <taxon>Insecta</taxon>
        <taxon>Pterygota</taxon>
        <taxon>Neoptera</taxon>
        <taxon>Endopterygota</taxon>
        <taxon>Coleoptera</taxon>
        <taxon>Polyphaga</taxon>
        <taxon>Cucujiformia</taxon>
        <taxon>Tenebrionidae</taxon>
        <taxon>Tenebrionidae incertae sedis</taxon>
        <taxon>Tribolium</taxon>
    </lineage>
</organism>
<keyword evidence="3 7" id="KW-0378">Hydrolase</keyword>
<reference evidence="11 12" key="2">
    <citation type="journal article" date="2010" name="Nucleic Acids Res.">
        <title>BeetleBase in 2010: revisions to provide comprehensive genomic information for Tribolium castaneum.</title>
        <authorList>
            <person name="Kim H.S."/>
            <person name="Murphy T."/>
            <person name="Xia J."/>
            <person name="Caragea D."/>
            <person name="Park Y."/>
            <person name="Beeman R.W."/>
            <person name="Lorenzen M.D."/>
            <person name="Butcher S."/>
            <person name="Manak J.R."/>
            <person name="Brown S.J."/>
        </authorList>
    </citation>
    <scope>GENOME REANNOTATION</scope>
    <source>
        <strain evidence="11 12">Georgia GA2</strain>
    </source>
</reference>
<evidence type="ECO:0000256" key="9">
    <source>
        <dbReference type="SAM" id="SignalP"/>
    </source>
</evidence>
<evidence type="ECO:0000256" key="4">
    <source>
        <dbReference type="ARBA" id="ARBA00022963"/>
    </source>
</evidence>
<dbReference type="InParanoid" id="D6X0Z6"/>
<evidence type="ECO:0000313" key="12">
    <source>
        <dbReference type="Proteomes" id="UP000007266"/>
    </source>
</evidence>
<keyword evidence="4 7" id="KW-0442">Lipid degradation</keyword>
<dbReference type="GO" id="GO:0006629">
    <property type="term" value="P:lipid metabolic process"/>
    <property type="evidence" value="ECO:0000318"/>
    <property type="project" value="GO_Central"/>
</dbReference>
<evidence type="ECO:0000259" key="10">
    <source>
        <dbReference type="Pfam" id="PF04083"/>
    </source>
</evidence>
<dbReference type="SUPFAM" id="SSF53474">
    <property type="entry name" value="alpha/beta-Hydrolases"/>
    <property type="match status" value="1"/>
</dbReference>
<feature type="active site" description="Charge relay system" evidence="8">
    <location>
        <position position="386"/>
    </location>
</feature>
<comment type="similarity">
    <text evidence="1 7">Belongs to the AB hydrolase superfamily. Lipase family.</text>
</comment>
<dbReference type="FunFam" id="3.40.50.1820:FF:000057">
    <property type="entry name" value="Lipase"/>
    <property type="match status" value="1"/>
</dbReference>
<evidence type="ECO:0000256" key="6">
    <source>
        <dbReference type="ARBA" id="ARBA00023180"/>
    </source>
</evidence>
<evidence type="ECO:0000256" key="8">
    <source>
        <dbReference type="PIRSR" id="PIRSR000862-1"/>
    </source>
</evidence>
<feature type="chain" id="PRO_5007310919" description="Lipase" evidence="9">
    <location>
        <begin position="18"/>
        <end position="407"/>
    </location>
</feature>
<dbReference type="EMBL" id="KQ971372">
    <property type="protein sequence ID" value="EFA10583.2"/>
    <property type="molecule type" value="Genomic_DNA"/>
</dbReference>
<keyword evidence="12" id="KW-1185">Reference proteome</keyword>
<dbReference type="InterPro" id="IPR025483">
    <property type="entry name" value="Lipase_euk"/>
</dbReference>
<dbReference type="PANTHER" id="PTHR11005">
    <property type="entry name" value="LYSOSOMAL ACID LIPASE-RELATED"/>
    <property type="match status" value="1"/>
</dbReference>
<protein>
    <recommendedName>
        <fullName evidence="7">Lipase</fullName>
    </recommendedName>
</protein>
<keyword evidence="6" id="KW-0325">Glycoprotein</keyword>
<dbReference type="eggNOG" id="KOG2624">
    <property type="taxonomic scope" value="Eukaryota"/>
</dbReference>
<dbReference type="PIRSF" id="PIRSF000862">
    <property type="entry name" value="Steryl_ester_lip"/>
    <property type="match status" value="1"/>
</dbReference>
<feature type="active site" description="Nucleophile" evidence="8">
    <location>
        <position position="182"/>
    </location>
</feature>
<evidence type="ECO:0000256" key="7">
    <source>
        <dbReference type="PIRNR" id="PIRNR000862"/>
    </source>
</evidence>
<evidence type="ECO:0000256" key="5">
    <source>
        <dbReference type="ARBA" id="ARBA00023098"/>
    </source>
</evidence>
<dbReference type="ESTHER" id="trica-d6x0z6">
    <property type="family name" value="Acidic_Lipase"/>
</dbReference>
<feature type="active site" description="Charge relay system" evidence="8">
    <location>
        <position position="351"/>
    </location>
</feature>
<dbReference type="Proteomes" id="UP000007266">
    <property type="component" value="Linkage group 9"/>
</dbReference>
<dbReference type="GO" id="GO:0016298">
    <property type="term" value="F:lipase activity"/>
    <property type="evidence" value="ECO:0000318"/>
    <property type="project" value="GO_Central"/>
</dbReference>
<name>D6X0Z6_TRICA</name>
<dbReference type="AlphaFoldDB" id="D6X0Z6"/>
<feature type="domain" description="Partial AB-hydrolase lipase" evidence="10">
    <location>
        <begin position="52"/>
        <end position="107"/>
    </location>
</feature>
<dbReference type="InterPro" id="IPR029058">
    <property type="entry name" value="AB_hydrolase_fold"/>
</dbReference>
<keyword evidence="5" id="KW-0443">Lipid metabolism</keyword>
<sequence>MRLKFLFFFLTIHLIEADINPENNACSSIESYHIAQMSKKCFYNPDVLSDVPTMTARHGYEAKTFTVTTSDGYILTIFRIISNKTEPVNGPVLVQHGILGSSSSWVAIGNRSLAFYLVDRGYDVWLGNTRGSYYSNQHVNLSVENPEYWDFDVDTIASIDIPTQLKFVFNNTGEKITYIGHSMGTSVIFMYVASNWDADNYVKEIIALAPIAYLNDIPIFEFVRPLGLFLVKILDFVEITGLFYHEDAIHGLLTQICKNTAPELCSLLISLTSGKTVQFPPDDLLLYYSYWPGGISIYILQQYLQIIQSKQFQKFDYGPKRNAKLYGSQTPPVYNLSEIKLPTHLFYGENDIFYRKENIERLYNEIGSSDKTAFSVGTDEEKPFDHIDFLYSENLIQFLYERMFDNL</sequence>
<dbReference type="Pfam" id="PF04083">
    <property type="entry name" value="Abhydro_lipase"/>
    <property type="match status" value="1"/>
</dbReference>
<keyword evidence="2 9" id="KW-0732">Signal</keyword>
<dbReference type="GO" id="GO:0016042">
    <property type="term" value="P:lipid catabolic process"/>
    <property type="evidence" value="ECO:0007669"/>
    <property type="project" value="UniProtKB-KW"/>
</dbReference>
<feature type="signal peptide" evidence="9">
    <location>
        <begin position="1"/>
        <end position="17"/>
    </location>
</feature>
<evidence type="ECO:0000256" key="1">
    <source>
        <dbReference type="ARBA" id="ARBA00010701"/>
    </source>
</evidence>
<dbReference type="InterPro" id="IPR006693">
    <property type="entry name" value="AB_hydrolase_lipase"/>
</dbReference>
<gene>
    <name evidence="11" type="primary">AUGUSTUS-3.0.2_12839</name>
    <name evidence="11" type="ORF">TcasGA2_TC012839</name>
</gene>
<dbReference type="OMA" id="YENITHW"/>
<evidence type="ECO:0000313" key="11">
    <source>
        <dbReference type="EMBL" id="EFA10583.2"/>
    </source>
</evidence>
<proteinExistence type="inferred from homology"/>